<evidence type="ECO:0000256" key="9">
    <source>
        <dbReference type="SAM" id="MobiDB-lite"/>
    </source>
</evidence>
<dbReference type="InterPro" id="IPR011047">
    <property type="entry name" value="Quinoprotein_ADH-like_sf"/>
</dbReference>
<dbReference type="SUPFAM" id="SSF46626">
    <property type="entry name" value="Cytochrome c"/>
    <property type="match status" value="1"/>
</dbReference>
<gene>
    <name evidence="12" type="ORF">GCM10011386_33500</name>
</gene>
<dbReference type="SMART" id="SM00564">
    <property type="entry name" value="PQQ"/>
    <property type="match status" value="6"/>
</dbReference>
<dbReference type="Gene3D" id="1.10.760.10">
    <property type="entry name" value="Cytochrome c-like domain"/>
    <property type="match status" value="1"/>
</dbReference>
<keyword evidence="4 8" id="KW-0479">Metal-binding</keyword>
<reference evidence="13" key="1">
    <citation type="journal article" date="2019" name="Int. J. Syst. Evol. Microbiol.">
        <title>The Global Catalogue of Microorganisms (GCM) 10K type strain sequencing project: providing services to taxonomists for standard genome sequencing and annotation.</title>
        <authorList>
            <consortium name="The Broad Institute Genomics Platform"/>
            <consortium name="The Broad Institute Genome Sequencing Center for Infectious Disease"/>
            <person name="Wu L."/>
            <person name="Ma J."/>
        </authorList>
    </citation>
    <scope>NUCLEOTIDE SEQUENCE [LARGE SCALE GENOMIC DNA]</scope>
    <source>
        <strain evidence="13">CGMCC 1.15342</strain>
    </source>
</reference>
<dbReference type="Pfam" id="PF01011">
    <property type="entry name" value="PQQ"/>
    <property type="match status" value="2"/>
</dbReference>
<dbReference type="PANTHER" id="PTHR32303:SF4">
    <property type="entry name" value="QUINOPROTEIN GLUCOSE DEHYDROGENASE"/>
    <property type="match status" value="1"/>
</dbReference>
<name>A0ABQ1MHD2_9SPHI</name>
<feature type="domain" description="Cytochrome c" evidence="11">
    <location>
        <begin position="485"/>
        <end position="561"/>
    </location>
</feature>
<evidence type="ECO:0000256" key="8">
    <source>
        <dbReference type="PROSITE-ProRule" id="PRU00433"/>
    </source>
</evidence>
<feature type="signal peptide" evidence="10">
    <location>
        <begin position="1"/>
        <end position="24"/>
    </location>
</feature>
<keyword evidence="3 8" id="KW-0349">Heme</keyword>
<dbReference type="Gene3D" id="2.140.10.10">
    <property type="entry name" value="Quinoprotein alcohol dehydrogenase-like superfamily"/>
    <property type="match status" value="2"/>
</dbReference>
<feature type="region of interest" description="Disordered" evidence="9">
    <location>
        <begin position="570"/>
        <end position="589"/>
    </location>
</feature>
<dbReference type="Proteomes" id="UP000597338">
    <property type="component" value="Unassembled WGS sequence"/>
</dbReference>
<dbReference type="CDD" id="cd10280">
    <property type="entry name" value="PQQ_mGDH"/>
    <property type="match status" value="1"/>
</dbReference>
<dbReference type="InterPro" id="IPR002372">
    <property type="entry name" value="PQQ_rpt_dom"/>
</dbReference>
<protein>
    <recommendedName>
        <fullName evidence="11">Cytochrome c domain-containing protein</fullName>
    </recommendedName>
</protein>
<evidence type="ECO:0000256" key="3">
    <source>
        <dbReference type="ARBA" id="ARBA00022617"/>
    </source>
</evidence>
<dbReference type="Pfam" id="PF13442">
    <property type="entry name" value="Cytochrome_CBB3"/>
    <property type="match status" value="1"/>
</dbReference>
<evidence type="ECO:0000256" key="1">
    <source>
        <dbReference type="ARBA" id="ARBA00001931"/>
    </source>
</evidence>
<dbReference type="PROSITE" id="PS51007">
    <property type="entry name" value="CYTC"/>
    <property type="match status" value="1"/>
</dbReference>
<organism evidence="12 13">
    <name type="scientific">Parapedobacter defluvii</name>
    <dbReference type="NCBI Taxonomy" id="2045106"/>
    <lineage>
        <taxon>Bacteria</taxon>
        <taxon>Pseudomonadati</taxon>
        <taxon>Bacteroidota</taxon>
        <taxon>Sphingobacteriia</taxon>
        <taxon>Sphingobacteriales</taxon>
        <taxon>Sphingobacteriaceae</taxon>
        <taxon>Parapedobacter</taxon>
    </lineage>
</organism>
<comment type="cofactor">
    <cofactor evidence="1">
        <name>pyrroloquinoline quinone</name>
        <dbReference type="ChEBI" id="CHEBI:58442"/>
    </cofactor>
</comment>
<dbReference type="PROSITE" id="PS51257">
    <property type="entry name" value="PROKAR_LIPOPROTEIN"/>
    <property type="match status" value="1"/>
</dbReference>
<evidence type="ECO:0000256" key="7">
    <source>
        <dbReference type="ARBA" id="ARBA00023004"/>
    </source>
</evidence>
<dbReference type="InterPro" id="IPR009056">
    <property type="entry name" value="Cyt_c-like_dom"/>
</dbReference>
<comment type="caution">
    <text evidence="12">The sequence shown here is derived from an EMBL/GenBank/DDBJ whole genome shotgun (WGS) entry which is preliminary data.</text>
</comment>
<dbReference type="PANTHER" id="PTHR32303">
    <property type="entry name" value="QUINOPROTEIN ALCOHOL DEHYDROGENASE (CYTOCHROME C)"/>
    <property type="match status" value="1"/>
</dbReference>
<evidence type="ECO:0000259" key="11">
    <source>
        <dbReference type="PROSITE" id="PS51007"/>
    </source>
</evidence>
<sequence length="735" mass="80836">MKYCLPALVFLVAAALLVSCQGPAVLKPDHDYLEWEAYAGAKDGNRYSAGDQITPKNVAGLQMAWTFSTGDKEPRNKSQIQCNPIVVDGILYGLSPKSKLFALDAAGGTQRWMFDPAQVDTADGNRSFYQVIRGLMYWEDGADKRIFYGSGPYVYAVNATDGQLIRSFGSNGKIDLRENLDREGLENAFIASTSPGVIYKNLLILGSRVNEAPGHIRAYDVHTGERKWIFHTVPHPGELGYETWENPDAWKTFGKVNSWAGMALDEKRGMVYIPTASPSTEYYGGDRKGMNWFGNSLIALDASTGKYIWHYQFVHHDLWDRDLPANPNLVTLKIDGKEVDAVTQITKHGYVFVFDRVGGKPLFPIDEVPVPTEGLPGELPWPTQPIPQKPEPFARQKFEPEDVSDLTPETHAYLMERYLKIKHRAKFSPPSTEGSWIFPGFDGGGEWGGAAIDLESQVMYVNSSELPWSQVMAEVPAAVGNGNPTLPEVGRSIYLTHCAVCHGPSLISPDPSFPTLKGIGGRLTEREIRQVIDNGRNMMPSFRHINEGEKRALVNYLLAPDRVANTTDATSYRATERESVPPSPLNMASKRPPYVSTGLVRFLDQNGYPGIKPPWGTLNAIDLNTGKLRWKVTLGEHPELTAKGIPPTGTENYGGPLVTKGGLVFIAATQDQKIRAFDKNTGKELWSHELPAAGFATPATYVVEGRQYVVIACGGGKVGLPSGDTYVAFALPDNL</sequence>
<dbReference type="EMBL" id="BMIK01000013">
    <property type="protein sequence ID" value="GGC38667.1"/>
    <property type="molecule type" value="Genomic_DNA"/>
</dbReference>
<dbReference type="InterPro" id="IPR036909">
    <property type="entry name" value="Cyt_c-like_dom_sf"/>
</dbReference>
<evidence type="ECO:0000256" key="5">
    <source>
        <dbReference type="ARBA" id="ARBA00022729"/>
    </source>
</evidence>
<keyword evidence="13" id="KW-1185">Reference proteome</keyword>
<keyword evidence="6" id="KW-0560">Oxidoreductase</keyword>
<feature type="chain" id="PRO_5047125335" description="Cytochrome c domain-containing protein" evidence="10">
    <location>
        <begin position="25"/>
        <end position="735"/>
    </location>
</feature>
<dbReference type="InterPro" id="IPR017511">
    <property type="entry name" value="PQQ_mDH"/>
</dbReference>
<evidence type="ECO:0000256" key="2">
    <source>
        <dbReference type="ARBA" id="ARBA00008156"/>
    </source>
</evidence>
<evidence type="ECO:0000313" key="13">
    <source>
        <dbReference type="Proteomes" id="UP000597338"/>
    </source>
</evidence>
<evidence type="ECO:0000256" key="10">
    <source>
        <dbReference type="SAM" id="SignalP"/>
    </source>
</evidence>
<keyword evidence="7 8" id="KW-0408">Iron</keyword>
<evidence type="ECO:0000313" key="12">
    <source>
        <dbReference type="EMBL" id="GGC38667.1"/>
    </source>
</evidence>
<comment type="similarity">
    <text evidence="2">Belongs to the bacterial PQQ dehydrogenase family.</text>
</comment>
<evidence type="ECO:0000256" key="4">
    <source>
        <dbReference type="ARBA" id="ARBA00022723"/>
    </source>
</evidence>
<accession>A0ABQ1MHD2</accession>
<dbReference type="InterPro" id="IPR018391">
    <property type="entry name" value="PQQ_b-propeller_rpt"/>
</dbReference>
<dbReference type="SUPFAM" id="SSF50998">
    <property type="entry name" value="Quinoprotein alcohol dehydrogenase-like"/>
    <property type="match status" value="1"/>
</dbReference>
<evidence type="ECO:0000256" key="6">
    <source>
        <dbReference type="ARBA" id="ARBA00023002"/>
    </source>
</evidence>
<dbReference type="RefSeq" id="WP_188752607.1">
    <property type="nucleotide sequence ID" value="NZ_BMIK01000013.1"/>
</dbReference>
<proteinExistence type="inferred from homology"/>
<keyword evidence="5 10" id="KW-0732">Signal</keyword>